<keyword evidence="15" id="KW-1185">Reference proteome</keyword>
<comment type="similarity">
    <text evidence="4 12">Belongs to the IL-1 family.</text>
</comment>
<keyword evidence="7 12" id="KW-0964">Secreted</keyword>
<sequence>MNIQDSPLKGGISIIHTVGDGNHQYEVDHVIKFKNEGLGCKSFARKGDKLLMINGVDLKDVAPEDFAKMLAMENPMLTIHAASRPSTPNMRPGSGGLHPVTKENTMFSFSLEMRREDDLTDMECDGCHLSDDVTKEDVNEDEDDFDNLILVTMKNTNISVIRGRGGCDGKPCDINEVVMVAESSKITQGMGNLENVKQWDNTIIENYLYHLYIRRKRKPDGVIIPKLASNPEKITIYQYKSDCVDGDFRGIPVVLNFTNSNCFLKCVNNGTNVSLNVMACDKQRLKSIKKDDEEILPFVFYMKAESSKTRRFESAVNQGWFIHTANEIELGVAVPQATGDQSFFFIIHT</sequence>
<evidence type="ECO:0000256" key="13">
    <source>
        <dbReference type="SAM" id="MobiDB-lite"/>
    </source>
</evidence>
<evidence type="ECO:0000313" key="14">
    <source>
        <dbReference type="EMBL" id="KAL1021765.1"/>
    </source>
</evidence>
<comment type="caution">
    <text evidence="14">The sequence shown here is derived from an EMBL/GenBank/DDBJ whole genome shotgun (WGS) entry which is preliminary data.</text>
</comment>
<evidence type="ECO:0000256" key="6">
    <source>
        <dbReference type="ARBA" id="ARBA00022514"/>
    </source>
</evidence>
<accession>A0ABD0Y0X4</accession>
<dbReference type="Proteomes" id="UP001557470">
    <property type="component" value="Unassembled WGS sequence"/>
</dbReference>
<evidence type="ECO:0000256" key="9">
    <source>
        <dbReference type="ARBA" id="ARBA00023198"/>
    </source>
</evidence>
<dbReference type="InterPro" id="IPR008996">
    <property type="entry name" value="IL1/FGF"/>
</dbReference>
<dbReference type="Gene3D" id="2.80.10.50">
    <property type="match status" value="1"/>
</dbReference>
<evidence type="ECO:0000256" key="5">
    <source>
        <dbReference type="ARBA" id="ARBA00022490"/>
    </source>
</evidence>
<dbReference type="PANTHER" id="PTHR10078">
    <property type="entry name" value="INTERLEUKIN-1 FAMILY MEMBER"/>
    <property type="match status" value="1"/>
</dbReference>
<dbReference type="PANTHER" id="PTHR10078:SF30">
    <property type="entry name" value="INTERLEUKIN-1 BETA"/>
    <property type="match status" value="1"/>
</dbReference>
<organism evidence="14 15">
    <name type="scientific">Umbra pygmaea</name>
    <name type="common">Eastern mudminnow</name>
    <dbReference type="NCBI Taxonomy" id="75934"/>
    <lineage>
        <taxon>Eukaryota</taxon>
        <taxon>Metazoa</taxon>
        <taxon>Chordata</taxon>
        <taxon>Craniata</taxon>
        <taxon>Vertebrata</taxon>
        <taxon>Euteleostomi</taxon>
        <taxon>Actinopterygii</taxon>
        <taxon>Neopterygii</taxon>
        <taxon>Teleostei</taxon>
        <taxon>Protacanthopterygii</taxon>
        <taxon>Esociformes</taxon>
        <taxon>Umbridae</taxon>
        <taxon>Umbra</taxon>
    </lineage>
</organism>
<dbReference type="Pfam" id="PF00340">
    <property type="entry name" value="IL1"/>
    <property type="match status" value="1"/>
</dbReference>
<reference evidence="14 15" key="1">
    <citation type="submission" date="2024-06" db="EMBL/GenBank/DDBJ databases">
        <authorList>
            <person name="Pan Q."/>
            <person name="Wen M."/>
            <person name="Jouanno E."/>
            <person name="Zahm M."/>
            <person name="Klopp C."/>
            <person name="Cabau C."/>
            <person name="Louis A."/>
            <person name="Berthelot C."/>
            <person name="Parey E."/>
            <person name="Roest Crollius H."/>
            <person name="Montfort J."/>
            <person name="Robinson-Rechavi M."/>
            <person name="Bouchez O."/>
            <person name="Lampietro C."/>
            <person name="Lopez Roques C."/>
            <person name="Donnadieu C."/>
            <person name="Postlethwait J."/>
            <person name="Bobe J."/>
            <person name="Verreycken H."/>
            <person name="Guiguen Y."/>
        </authorList>
    </citation>
    <scope>NUCLEOTIDE SEQUENCE [LARGE SCALE GENOMIC DNA]</scope>
    <source>
        <strain evidence="14">Up_M1</strain>
        <tissue evidence="14">Testis</tissue>
    </source>
</reference>
<dbReference type="PRINTS" id="PR00264">
    <property type="entry name" value="INTERLEUKIN1"/>
</dbReference>
<dbReference type="GO" id="GO:0001660">
    <property type="term" value="P:fever generation"/>
    <property type="evidence" value="ECO:0007669"/>
    <property type="project" value="UniProtKB-KW"/>
</dbReference>
<evidence type="ECO:0000256" key="10">
    <source>
        <dbReference type="ARBA" id="ARBA00023228"/>
    </source>
</evidence>
<dbReference type="AlphaFoldDB" id="A0ABD0Y0X4"/>
<keyword evidence="10" id="KW-0458">Lysosome</keyword>
<name>A0ABD0Y0X4_UMBPY</name>
<evidence type="ECO:0000256" key="4">
    <source>
        <dbReference type="ARBA" id="ARBA00010448"/>
    </source>
</evidence>
<dbReference type="CDD" id="cd00100">
    <property type="entry name" value="beta-trefoil_IL1"/>
    <property type="match status" value="1"/>
</dbReference>
<dbReference type="SUPFAM" id="SSF50353">
    <property type="entry name" value="Cytokine"/>
    <property type="match status" value="1"/>
</dbReference>
<dbReference type="GO" id="GO:0005615">
    <property type="term" value="C:extracellular space"/>
    <property type="evidence" value="ECO:0007669"/>
    <property type="project" value="UniProtKB-KW"/>
</dbReference>
<evidence type="ECO:0000313" key="15">
    <source>
        <dbReference type="Proteomes" id="UP001557470"/>
    </source>
</evidence>
<evidence type="ECO:0000256" key="1">
    <source>
        <dbReference type="ARBA" id="ARBA00004371"/>
    </source>
</evidence>
<evidence type="ECO:0000256" key="2">
    <source>
        <dbReference type="ARBA" id="ARBA00004514"/>
    </source>
</evidence>
<dbReference type="GO" id="GO:0005829">
    <property type="term" value="C:cytosol"/>
    <property type="evidence" value="ECO:0007669"/>
    <property type="project" value="UniProtKB-SubCell"/>
</dbReference>
<feature type="region of interest" description="Disordered" evidence="13">
    <location>
        <begin position="82"/>
        <end position="101"/>
    </location>
</feature>
<dbReference type="GO" id="GO:0005764">
    <property type="term" value="C:lysosome"/>
    <property type="evidence" value="ECO:0007669"/>
    <property type="project" value="UniProtKB-SubCell"/>
</dbReference>
<evidence type="ECO:0000256" key="3">
    <source>
        <dbReference type="ARBA" id="ARBA00004550"/>
    </source>
</evidence>
<keyword evidence="8" id="KW-0666">Pyrogen</keyword>
<evidence type="ECO:0000256" key="12">
    <source>
        <dbReference type="RuleBase" id="RU003753"/>
    </source>
</evidence>
<evidence type="ECO:0000256" key="11">
    <source>
        <dbReference type="ARBA" id="ARBA00023246"/>
    </source>
</evidence>
<dbReference type="GO" id="GO:0005125">
    <property type="term" value="F:cytokine activity"/>
    <property type="evidence" value="ECO:0007669"/>
    <property type="project" value="UniProtKB-UniRule"/>
</dbReference>
<gene>
    <name evidence="14" type="ORF">UPYG_G00017690</name>
</gene>
<keyword evidence="5" id="KW-0963">Cytoplasm</keyword>
<dbReference type="EMBL" id="JAGEUA010000001">
    <property type="protein sequence ID" value="KAL1021765.1"/>
    <property type="molecule type" value="Genomic_DNA"/>
</dbReference>
<dbReference type="GO" id="GO:0051781">
    <property type="term" value="P:positive regulation of cell division"/>
    <property type="evidence" value="ECO:0007669"/>
    <property type="project" value="UniProtKB-KW"/>
</dbReference>
<keyword evidence="11" id="KW-0497">Mitogen</keyword>
<evidence type="ECO:0000256" key="8">
    <source>
        <dbReference type="ARBA" id="ARBA00022620"/>
    </source>
</evidence>
<keyword evidence="6" id="KW-0202">Cytokine</keyword>
<dbReference type="InterPro" id="IPR000975">
    <property type="entry name" value="IL-1_fam"/>
</dbReference>
<proteinExistence type="inferred from homology"/>
<keyword evidence="9" id="KW-0395">Inflammatory response</keyword>
<protein>
    <recommendedName>
        <fullName evidence="12">Interleukin-1</fullName>
    </recommendedName>
</protein>
<comment type="subcellular location">
    <subcellularLocation>
        <location evidence="2">Cytoplasm</location>
        <location evidence="2">Cytosol</location>
    </subcellularLocation>
    <subcellularLocation>
        <location evidence="1">Lysosome</location>
    </subcellularLocation>
    <subcellularLocation>
        <location evidence="3">Secreted</location>
        <location evidence="3">Extracellular exosome</location>
    </subcellularLocation>
</comment>
<evidence type="ECO:0000256" key="7">
    <source>
        <dbReference type="ARBA" id="ARBA00022525"/>
    </source>
</evidence>
<dbReference type="GO" id="GO:0005149">
    <property type="term" value="F:interleukin-1 receptor binding"/>
    <property type="evidence" value="ECO:0007669"/>
    <property type="project" value="UniProtKB-UniRule"/>
</dbReference>